<name>A0A8S9SCI5_BRACR</name>
<reference evidence="1" key="1">
    <citation type="submission" date="2019-12" db="EMBL/GenBank/DDBJ databases">
        <title>Genome sequencing and annotation of Brassica cretica.</title>
        <authorList>
            <person name="Studholme D.J."/>
            <person name="Sarris P."/>
        </authorList>
    </citation>
    <scope>NUCLEOTIDE SEQUENCE</scope>
    <source>
        <strain evidence="1">PFS-109/04</strain>
        <tissue evidence="1">Leaf</tissue>
    </source>
</reference>
<organism evidence="1 2">
    <name type="scientific">Brassica cretica</name>
    <name type="common">Mustard</name>
    <dbReference type="NCBI Taxonomy" id="69181"/>
    <lineage>
        <taxon>Eukaryota</taxon>
        <taxon>Viridiplantae</taxon>
        <taxon>Streptophyta</taxon>
        <taxon>Embryophyta</taxon>
        <taxon>Tracheophyta</taxon>
        <taxon>Spermatophyta</taxon>
        <taxon>Magnoliopsida</taxon>
        <taxon>eudicotyledons</taxon>
        <taxon>Gunneridae</taxon>
        <taxon>Pentapetalae</taxon>
        <taxon>rosids</taxon>
        <taxon>malvids</taxon>
        <taxon>Brassicales</taxon>
        <taxon>Brassicaceae</taxon>
        <taxon>Brassiceae</taxon>
        <taxon>Brassica</taxon>
    </lineage>
</organism>
<evidence type="ECO:0000313" key="1">
    <source>
        <dbReference type="EMBL" id="KAF3598554.1"/>
    </source>
</evidence>
<proteinExistence type="predicted"/>
<sequence>MQLDTQKDEVSQYLRSAHANRYAEARVSRCMNTRHAEGQMDVEVSSGMAREHAKGHVYAHVSPRMQPEACGMTHMCLGGESLLAGVFYIYSTPLLIFIDPKTLKDVGPKYCREVRKDCPEVKEGSFRVLISPYQSIQDIDVGFLTSETASDLGNPDRSRCQFVDPRLETMSGLTGRGPESGGLGLTWLDHQGRVSHVDVTAPGESDRGPGHGDSD</sequence>
<evidence type="ECO:0000313" key="2">
    <source>
        <dbReference type="Proteomes" id="UP000712600"/>
    </source>
</evidence>
<comment type="caution">
    <text evidence="1">The sequence shown here is derived from an EMBL/GenBank/DDBJ whole genome shotgun (WGS) entry which is preliminary data.</text>
</comment>
<accession>A0A8S9SCI5</accession>
<dbReference type="Proteomes" id="UP000712600">
    <property type="component" value="Unassembled WGS sequence"/>
</dbReference>
<protein>
    <submittedName>
        <fullName evidence="1">Uncharacterized protein</fullName>
    </submittedName>
</protein>
<gene>
    <name evidence="1" type="ORF">F2Q69_00035373</name>
</gene>
<dbReference type="EMBL" id="QGKX02000004">
    <property type="protein sequence ID" value="KAF3598554.1"/>
    <property type="molecule type" value="Genomic_DNA"/>
</dbReference>
<dbReference type="AlphaFoldDB" id="A0A8S9SCI5"/>